<dbReference type="AlphaFoldDB" id="A0A8S3IZP7"/>
<reference evidence="2" key="1">
    <citation type="submission" date="2021-02" db="EMBL/GenBank/DDBJ databases">
        <authorList>
            <person name="Nowell W R."/>
        </authorList>
    </citation>
    <scope>NUCLEOTIDE SEQUENCE</scope>
</reference>
<dbReference type="EMBL" id="CAJOBJ010351268">
    <property type="protein sequence ID" value="CAF5208551.1"/>
    <property type="molecule type" value="Genomic_DNA"/>
</dbReference>
<comment type="caution">
    <text evidence="2">The sequence shown here is derived from an EMBL/GenBank/DDBJ whole genome shotgun (WGS) entry which is preliminary data.</text>
</comment>
<proteinExistence type="predicted"/>
<evidence type="ECO:0000256" key="1">
    <source>
        <dbReference type="SAM" id="MobiDB-lite"/>
    </source>
</evidence>
<accession>A0A8S3IZP7</accession>
<dbReference type="Proteomes" id="UP000681720">
    <property type="component" value="Unassembled WGS sequence"/>
</dbReference>
<feature type="compositionally biased region" description="Polar residues" evidence="1">
    <location>
        <begin position="1"/>
        <end position="23"/>
    </location>
</feature>
<protein>
    <submittedName>
        <fullName evidence="2">Uncharacterized protein</fullName>
    </submittedName>
</protein>
<evidence type="ECO:0000313" key="2">
    <source>
        <dbReference type="EMBL" id="CAF5208551.1"/>
    </source>
</evidence>
<feature type="region of interest" description="Disordered" evidence="1">
    <location>
        <begin position="1"/>
        <end position="24"/>
    </location>
</feature>
<gene>
    <name evidence="2" type="ORF">GIL414_LOCUS78993</name>
</gene>
<evidence type="ECO:0000313" key="3">
    <source>
        <dbReference type="Proteomes" id="UP000681720"/>
    </source>
</evidence>
<name>A0A8S3IZP7_9BILA</name>
<organism evidence="2 3">
    <name type="scientific">Rotaria magnacalcarata</name>
    <dbReference type="NCBI Taxonomy" id="392030"/>
    <lineage>
        <taxon>Eukaryota</taxon>
        <taxon>Metazoa</taxon>
        <taxon>Spiralia</taxon>
        <taxon>Gnathifera</taxon>
        <taxon>Rotifera</taxon>
        <taxon>Eurotatoria</taxon>
        <taxon>Bdelloidea</taxon>
        <taxon>Philodinida</taxon>
        <taxon>Philodinidae</taxon>
        <taxon>Rotaria</taxon>
    </lineage>
</organism>
<sequence length="116" mass="13725">MKSPATLSNIDDNQNSAAYQTNGIPRPLVDRSSFVSLDFQYEQLKYESDESFIGFLGDVENPWIIHIGNIQFLPKRDQMMIRLQYVFVQFLNNPFEHRIIMLYLIYREVTGFFSQY</sequence>